<accession>A0AA40VTM7</accession>
<protein>
    <submittedName>
        <fullName evidence="1">Uncharacterized protein</fullName>
    </submittedName>
</protein>
<comment type="caution">
    <text evidence="1">The sequence shown here is derived from an EMBL/GenBank/DDBJ whole genome shotgun (WGS) entry which is preliminary data.</text>
</comment>
<organism evidence="1 2">
    <name type="scientific">Komarekiella delphini-convector SJRDD-AB1</name>
    <dbReference type="NCBI Taxonomy" id="2593771"/>
    <lineage>
        <taxon>Bacteria</taxon>
        <taxon>Bacillati</taxon>
        <taxon>Cyanobacteriota</taxon>
        <taxon>Cyanophyceae</taxon>
        <taxon>Nostocales</taxon>
        <taxon>Nostocaceae</taxon>
        <taxon>Komarekiella</taxon>
        <taxon>Komarekiella delphini-convector</taxon>
    </lineage>
</organism>
<dbReference type="RefSeq" id="WP_191759849.1">
    <property type="nucleotide sequence ID" value="NZ_VJXY01000029.1"/>
</dbReference>
<dbReference type="EMBL" id="VJXY01000029">
    <property type="protein sequence ID" value="MBD6618646.1"/>
    <property type="molecule type" value="Genomic_DNA"/>
</dbReference>
<sequence length="138" mass="16301">MDLFLHGLWQYKTETRKTPYILLLTENNIDKQWEAEERKLIFTNKKDIEDLYSYICTNDFSNQISKGASLTHIHNDVKQIINQVRIGWSNWQSVGEILNQELNSLNKTNLSDGEEVVKRLLDGFLIELSRRQLWKFNG</sequence>
<name>A0AA40VTM7_9NOST</name>
<dbReference type="Proteomes" id="UP001165986">
    <property type="component" value="Unassembled WGS sequence"/>
</dbReference>
<keyword evidence="2" id="KW-1185">Reference proteome</keyword>
<evidence type="ECO:0000313" key="1">
    <source>
        <dbReference type="EMBL" id="MBD6618646.1"/>
    </source>
</evidence>
<gene>
    <name evidence="1" type="ORF">FNW02_23165</name>
</gene>
<dbReference type="AlphaFoldDB" id="A0AA40VTM7"/>
<reference evidence="1" key="1">
    <citation type="submission" date="2019-07" db="EMBL/GenBank/DDBJ databases">
        <title>Toxilogical consequences of a new and cryptic species of cyanobacteria (Komarekiella delphini-convector) recovered from the epidermis of a bottlenose dolphin and 1500 ft. in the air.</title>
        <authorList>
            <person name="Brown A.O."/>
            <person name="Dvorak P."/>
            <person name="Villanueva C.D."/>
            <person name="Foss A.J."/>
            <person name="Garvey A.D."/>
            <person name="Gibson Q.A."/>
            <person name="Johansen J.R."/>
            <person name="Casamatta D.A."/>
        </authorList>
    </citation>
    <scope>NUCLEOTIDE SEQUENCE</scope>
    <source>
        <strain evidence="1">SJRDD-AB1</strain>
    </source>
</reference>
<proteinExistence type="predicted"/>
<evidence type="ECO:0000313" key="2">
    <source>
        <dbReference type="Proteomes" id="UP001165986"/>
    </source>
</evidence>